<dbReference type="EMBL" id="JARUMK010000002">
    <property type="protein sequence ID" value="MEH0564443.1"/>
    <property type="molecule type" value="Genomic_DNA"/>
</dbReference>
<dbReference type="Pfam" id="PF20062">
    <property type="entry name" value="DUF6461"/>
    <property type="match status" value="1"/>
</dbReference>
<dbReference type="RefSeq" id="WP_334558824.1">
    <property type="nucleotide sequence ID" value="NZ_JARUMK010000002.1"/>
</dbReference>
<name>A0ABU8ADH9_9ACTN</name>
<proteinExistence type="predicted"/>
<dbReference type="InterPro" id="IPR045592">
    <property type="entry name" value="DUF6461"/>
</dbReference>
<feature type="region of interest" description="Disordered" evidence="1">
    <location>
        <begin position="1"/>
        <end position="23"/>
    </location>
</feature>
<organism evidence="2 3">
    <name type="scientific">Streptomyces silvae</name>
    <dbReference type="NCBI Taxonomy" id="2803812"/>
    <lineage>
        <taxon>Bacteria</taxon>
        <taxon>Bacillati</taxon>
        <taxon>Actinomycetota</taxon>
        <taxon>Actinomycetes</taxon>
        <taxon>Kitasatosporales</taxon>
        <taxon>Streptomycetaceae</taxon>
        <taxon>Streptomyces</taxon>
    </lineage>
</organism>
<reference evidence="2 3" key="1">
    <citation type="submission" date="2023-04" db="EMBL/GenBank/DDBJ databases">
        <title>Genomic diversity of scab-causing Streptomyces spp. in the province of Quebec, Canada.</title>
        <authorList>
            <person name="Biessy A."/>
            <person name="Cadieux M."/>
            <person name="Ciotola M."/>
            <person name="Filion M."/>
        </authorList>
    </citation>
    <scope>NUCLEOTIDE SEQUENCE [LARGE SCALE GENOMIC DNA]</scope>
    <source>
        <strain evidence="2 3">B21-103</strain>
    </source>
</reference>
<sequence length="230" mass="24365">MPSVEDTPAPSEASLAMSTPGFLPNTLDSQGSPIWLSELASEEPNHTLHVVHDLEPAQALEVLGANPRSFQPCELPSAKPDRWSSLPGAALGIEPGTSAALLAGRIGAWTFVYDDSGFTGHDDTTSLSANGRAAATSMYSINADASLTYAVDGTELAWINVDDLNLKKDLPGMPDALRAAFRAAGTVEHDYLEPGQPDYDICMRAVCALASLFCTVEDLHRVPLLVTPFG</sequence>
<dbReference type="Proteomes" id="UP001382181">
    <property type="component" value="Unassembled WGS sequence"/>
</dbReference>
<comment type="caution">
    <text evidence="2">The sequence shown here is derived from an EMBL/GenBank/DDBJ whole genome shotgun (WGS) entry which is preliminary data.</text>
</comment>
<protein>
    <submittedName>
        <fullName evidence="2">DUF6461 domain-containing protein</fullName>
    </submittedName>
</protein>
<evidence type="ECO:0000256" key="1">
    <source>
        <dbReference type="SAM" id="MobiDB-lite"/>
    </source>
</evidence>
<keyword evidence="3" id="KW-1185">Reference proteome</keyword>
<evidence type="ECO:0000313" key="3">
    <source>
        <dbReference type="Proteomes" id="UP001382181"/>
    </source>
</evidence>
<accession>A0ABU8ADH9</accession>
<gene>
    <name evidence="2" type="ORF">QBA37_35325</name>
</gene>
<evidence type="ECO:0000313" key="2">
    <source>
        <dbReference type="EMBL" id="MEH0564443.1"/>
    </source>
</evidence>